<accession>A0ABQ1R6J6</accession>
<dbReference type="InterPro" id="IPR043519">
    <property type="entry name" value="NT_sf"/>
</dbReference>
<comment type="caution">
    <text evidence="2">The sequence shown here is derived from an EMBL/GenBank/DDBJ whole genome shotgun (WGS) entry which is preliminary data.</text>
</comment>
<dbReference type="Proteomes" id="UP000614272">
    <property type="component" value="Unassembled WGS sequence"/>
</dbReference>
<evidence type="ECO:0000313" key="2">
    <source>
        <dbReference type="EMBL" id="GGD57776.1"/>
    </source>
</evidence>
<dbReference type="SUPFAM" id="SSF81301">
    <property type="entry name" value="Nucleotidyltransferase"/>
    <property type="match status" value="1"/>
</dbReference>
<sequence length="127" mass="14408">MKTQSLIPRLVELAETTAEVKVLWLYGSRAKNTERPDSDIDLAIRLPAGCEDKQLVAEELAIEWASELNLPDNTLSVVEISQAPIFLAYNIVEYGKVVHCKDGAELYRQTQRVYSMYEFAEYEAEHG</sequence>
<protein>
    <recommendedName>
        <fullName evidence="1">Polymerase beta nucleotidyltransferase domain-containing protein</fullName>
    </recommendedName>
</protein>
<gene>
    <name evidence="2" type="ORF">GCM10011357_11450</name>
</gene>
<name>A0ABQ1R6J6_9ALTE</name>
<dbReference type="PANTHER" id="PTHR43852">
    <property type="entry name" value="NUCLEOTIDYLTRANSFERASE"/>
    <property type="match status" value="1"/>
</dbReference>
<reference evidence="3" key="1">
    <citation type="journal article" date="2019" name="Int. J. Syst. Evol. Microbiol.">
        <title>The Global Catalogue of Microorganisms (GCM) 10K type strain sequencing project: providing services to taxonomists for standard genome sequencing and annotation.</title>
        <authorList>
            <consortium name="The Broad Institute Genomics Platform"/>
            <consortium name="The Broad Institute Genome Sequencing Center for Infectious Disease"/>
            <person name="Wu L."/>
            <person name="Ma J."/>
        </authorList>
    </citation>
    <scope>NUCLEOTIDE SEQUENCE [LARGE SCALE GENOMIC DNA]</scope>
    <source>
        <strain evidence="3">CGMCC 1.12923</strain>
    </source>
</reference>
<dbReference type="RefSeq" id="WP_099034067.1">
    <property type="nucleotide sequence ID" value="NZ_BMGJ01000003.1"/>
</dbReference>
<dbReference type="PANTHER" id="PTHR43852:SF3">
    <property type="entry name" value="NUCLEOTIDYLTRANSFERASE"/>
    <property type="match status" value="1"/>
</dbReference>
<organism evidence="2 3">
    <name type="scientific">Lacimicrobium alkaliphilum</name>
    <dbReference type="NCBI Taxonomy" id="1526571"/>
    <lineage>
        <taxon>Bacteria</taxon>
        <taxon>Pseudomonadati</taxon>
        <taxon>Pseudomonadota</taxon>
        <taxon>Gammaproteobacteria</taxon>
        <taxon>Alteromonadales</taxon>
        <taxon>Alteromonadaceae</taxon>
        <taxon>Lacimicrobium</taxon>
    </lineage>
</organism>
<feature type="domain" description="Polymerase beta nucleotidyltransferase" evidence="1">
    <location>
        <begin position="10"/>
        <end position="102"/>
    </location>
</feature>
<dbReference type="Pfam" id="PF18765">
    <property type="entry name" value="Polbeta"/>
    <property type="match status" value="1"/>
</dbReference>
<keyword evidence="3" id="KW-1185">Reference proteome</keyword>
<dbReference type="NCBIfam" id="NF047752">
    <property type="entry name" value="MntA_antitoxin"/>
    <property type="match status" value="1"/>
</dbReference>
<proteinExistence type="predicted"/>
<dbReference type="InterPro" id="IPR041633">
    <property type="entry name" value="Polbeta"/>
</dbReference>
<dbReference type="InterPro" id="IPR052930">
    <property type="entry name" value="TA_antitoxin_MntA"/>
</dbReference>
<dbReference type="EMBL" id="BMGJ01000003">
    <property type="protein sequence ID" value="GGD57776.1"/>
    <property type="molecule type" value="Genomic_DNA"/>
</dbReference>
<dbReference type="Gene3D" id="3.30.460.10">
    <property type="entry name" value="Beta Polymerase, domain 2"/>
    <property type="match status" value="1"/>
</dbReference>
<dbReference type="CDD" id="cd05403">
    <property type="entry name" value="NT_KNTase_like"/>
    <property type="match status" value="1"/>
</dbReference>
<evidence type="ECO:0000313" key="3">
    <source>
        <dbReference type="Proteomes" id="UP000614272"/>
    </source>
</evidence>
<evidence type="ECO:0000259" key="1">
    <source>
        <dbReference type="Pfam" id="PF18765"/>
    </source>
</evidence>